<keyword evidence="3" id="KW-0819">tRNA processing</keyword>
<keyword evidence="6" id="KW-0547">Nucleotide-binding</keyword>
<proteinExistence type="inferred from homology"/>
<evidence type="ECO:0000256" key="1">
    <source>
        <dbReference type="ARBA" id="ARBA00001946"/>
    </source>
</evidence>
<evidence type="ECO:0000259" key="10">
    <source>
        <dbReference type="Pfam" id="PF12627"/>
    </source>
</evidence>
<organism evidence="11 12">
    <name type="scientific">Falsiroseomonas algicola</name>
    <dbReference type="NCBI Taxonomy" id="2716930"/>
    <lineage>
        <taxon>Bacteria</taxon>
        <taxon>Pseudomonadati</taxon>
        <taxon>Pseudomonadota</taxon>
        <taxon>Alphaproteobacteria</taxon>
        <taxon>Acetobacterales</taxon>
        <taxon>Roseomonadaceae</taxon>
        <taxon>Falsiroseomonas</taxon>
    </lineage>
</organism>
<dbReference type="Pfam" id="PF01743">
    <property type="entry name" value="PolyA_pol"/>
    <property type="match status" value="1"/>
</dbReference>
<sequence length="418" mass="44097">MIDAPQDRIPPPAFLAEPAPAAVLAALPGSRAVGGCVRDALAGVAVHDVDVAAPLPPEAIAERLKSAGLKVFETGLQHGTVTAVLGGQPVEVTALRRDVATDGRHAEVAWTTDWAEDAARRDFTINAMSCDAEGRLWDYFGGRADLAAGRVRFVGDAATRLAEDYLRALRFFRFWARYGRGAPDADAVAAIRGAVEGLARRIAVERIWMELKRLLEAADPVGALLLMEETGIRAAVLPEGADPATLAAGIARGLPRDPVLRLAVLVPAGAADQRLPSRLRWSREEAGQYAAARATGRVTGRLDEAALRRLLADHPPARLVDATWVAESRGEAGDWPGLRARLGAMQAPVFPLRGQDALDLGHRPDARIGLAMKAVRAWWIEGGCVADRAACLARLAALLGVSGAADGPAAPKGQSEGS</sequence>
<evidence type="ECO:0000256" key="2">
    <source>
        <dbReference type="ARBA" id="ARBA00022679"/>
    </source>
</evidence>
<dbReference type="Gene3D" id="3.30.460.10">
    <property type="entry name" value="Beta Polymerase, domain 2"/>
    <property type="match status" value="1"/>
</dbReference>
<keyword evidence="8" id="KW-0694">RNA-binding</keyword>
<dbReference type="GO" id="GO:0000049">
    <property type="term" value="F:tRNA binding"/>
    <property type="evidence" value="ECO:0007669"/>
    <property type="project" value="TreeGrafter"/>
</dbReference>
<dbReference type="InterPro" id="IPR002646">
    <property type="entry name" value="PolA_pol_head_dom"/>
</dbReference>
<name>A0A6M1LK17_9PROT</name>
<dbReference type="PANTHER" id="PTHR46173:SF1">
    <property type="entry name" value="CCA TRNA NUCLEOTIDYLTRANSFERASE 1, MITOCHONDRIAL"/>
    <property type="match status" value="1"/>
</dbReference>
<dbReference type="Pfam" id="PF12627">
    <property type="entry name" value="PolyA_pol_RNAbd"/>
    <property type="match status" value="1"/>
</dbReference>
<dbReference type="SUPFAM" id="SSF81891">
    <property type="entry name" value="Poly A polymerase C-terminal region-like"/>
    <property type="match status" value="1"/>
</dbReference>
<gene>
    <name evidence="11" type="ORF">G3576_11725</name>
</gene>
<evidence type="ECO:0000256" key="6">
    <source>
        <dbReference type="ARBA" id="ARBA00022741"/>
    </source>
</evidence>
<evidence type="ECO:0000313" key="11">
    <source>
        <dbReference type="EMBL" id="NGM20685.1"/>
    </source>
</evidence>
<dbReference type="Proteomes" id="UP000475385">
    <property type="component" value="Unassembled WGS sequence"/>
</dbReference>
<reference evidence="11 12" key="2">
    <citation type="submission" date="2020-03" db="EMBL/GenBank/DDBJ databases">
        <title>Roseomonas stagni sp. nov., isolated from pond water in Japan.</title>
        <authorList>
            <person name="Furuhata K."/>
            <person name="Miyamoto H."/>
            <person name="Goto K."/>
        </authorList>
    </citation>
    <scope>NUCLEOTIDE SEQUENCE [LARGE SCALE GENOMIC DNA]</scope>
    <source>
        <strain evidence="11 12">PeD5</strain>
    </source>
</reference>
<feature type="domain" description="tRNA nucleotidyltransferase/poly(A) polymerase RNA and SrmB- binding" evidence="10">
    <location>
        <begin position="186"/>
        <end position="240"/>
    </location>
</feature>
<dbReference type="SUPFAM" id="SSF81301">
    <property type="entry name" value="Nucleotidyltransferase"/>
    <property type="match status" value="1"/>
</dbReference>
<dbReference type="AlphaFoldDB" id="A0A6M1LK17"/>
<reference evidence="11 12" key="1">
    <citation type="submission" date="2020-02" db="EMBL/GenBank/DDBJ databases">
        <authorList>
            <person name="Kim H.M."/>
            <person name="Jeon C.O."/>
        </authorList>
    </citation>
    <scope>NUCLEOTIDE SEQUENCE [LARGE SCALE GENOMIC DNA]</scope>
    <source>
        <strain evidence="11 12">PeD5</strain>
    </source>
</reference>
<comment type="cofactor">
    <cofactor evidence="1">
        <name>Mg(2+)</name>
        <dbReference type="ChEBI" id="CHEBI:18420"/>
    </cofactor>
</comment>
<evidence type="ECO:0000259" key="9">
    <source>
        <dbReference type="Pfam" id="PF01743"/>
    </source>
</evidence>
<dbReference type="Gene3D" id="1.10.3090.10">
    <property type="entry name" value="cca-adding enzyme, domain 2"/>
    <property type="match status" value="1"/>
</dbReference>
<dbReference type="InterPro" id="IPR032828">
    <property type="entry name" value="PolyA_RNA-bd"/>
</dbReference>
<dbReference type="InterPro" id="IPR043519">
    <property type="entry name" value="NT_sf"/>
</dbReference>
<keyword evidence="2 8" id="KW-0808">Transferase</keyword>
<protein>
    <submittedName>
        <fullName evidence="11">CCA tRNA nucleotidyltransferase</fullName>
    </submittedName>
</protein>
<dbReference type="GO" id="GO:0046872">
    <property type="term" value="F:metal ion binding"/>
    <property type="evidence" value="ECO:0007669"/>
    <property type="project" value="UniProtKB-KW"/>
</dbReference>
<evidence type="ECO:0000256" key="4">
    <source>
        <dbReference type="ARBA" id="ARBA00022695"/>
    </source>
</evidence>
<keyword evidence="12" id="KW-1185">Reference proteome</keyword>
<feature type="domain" description="Poly A polymerase head" evidence="9">
    <location>
        <begin position="32"/>
        <end position="152"/>
    </location>
</feature>
<dbReference type="RefSeq" id="WP_164694595.1">
    <property type="nucleotide sequence ID" value="NZ_JAAIKB010000004.1"/>
</dbReference>
<keyword evidence="7" id="KW-0460">Magnesium</keyword>
<evidence type="ECO:0000256" key="7">
    <source>
        <dbReference type="ARBA" id="ARBA00022842"/>
    </source>
</evidence>
<comment type="caution">
    <text evidence="11">The sequence shown here is derived from an EMBL/GenBank/DDBJ whole genome shotgun (WGS) entry which is preliminary data.</text>
</comment>
<accession>A0A6M1LK17</accession>
<keyword evidence="4" id="KW-0548">Nucleotidyltransferase</keyword>
<evidence type="ECO:0000256" key="3">
    <source>
        <dbReference type="ARBA" id="ARBA00022694"/>
    </source>
</evidence>
<dbReference type="GO" id="GO:0008033">
    <property type="term" value="P:tRNA processing"/>
    <property type="evidence" value="ECO:0007669"/>
    <property type="project" value="UniProtKB-KW"/>
</dbReference>
<keyword evidence="5" id="KW-0479">Metal-binding</keyword>
<dbReference type="GO" id="GO:0000166">
    <property type="term" value="F:nucleotide binding"/>
    <property type="evidence" value="ECO:0007669"/>
    <property type="project" value="UniProtKB-KW"/>
</dbReference>
<evidence type="ECO:0000256" key="8">
    <source>
        <dbReference type="RuleBase" id="RU003953"/>
    </source>
</evidence>
<comment type="similarity">
    <text evidence="8">Belongs to the tRNA nucleotidyltransferase/poly(A) polymerase family.</text>
</comment>
<dbReference type="EMBL" id="JAAIKB010000004">
    <property type="protein sequence ID" value="NGM20685.1"/>
    <property type="molecule type" value="Genomic_DNA"/>
</dbReference>
<dbReference type="CDD" id="cd05398">
    <property type="entry name" value="NT_ClassII-CCAase"/>
    <property type="match status" value="1"/>
</dbReference>
<evidence type="ECO:0000313" key="12">
    <source>
        <dbReference type="Proteomes" id="UP000475385"/>
    </source>
</evidence>
<dbReference type="InterPro" id="IPR050264">
    <property type="entry name" value="Bact_CCA-adding_enz_type3_sf"/>
</dbReference>
<dbReference type="PANTHER" id="PTHR46173">
    <property type="entry name" value="CCA TRNA NUCLEOTIDYLTRANSFERASE 1, MITOCHONDRIAL"/>
    <property type="match status" value="1"/>
</dbReference>
<evidence type="ECO:0000256" key="5">
    <source>
        <dbReference type="ARBA" id="ARBA00022723"/>
    </source>
</evidence>
<dbReference type="GO" id="GO:0016779">
    <property type="term" value="F:nucleotidyltransferase activity"/>
    <property type="evidence" value="ECO:0007669"/>
    <property type="project" value="UniProtKB-KW"/>
</dbReference>